<evidence type="ECO:0000313" key="1">
    <source>
        <dbReference type="EMBL" id="KJA16422.1"/>
    </source>
</evidence>
<protein>
    <submittedName>
        <fullName evidence="1">Uncharacterized protein</fullName>
    </submittedName>
</protein>
<evidence type="ECO:0000313" key="2">
    <source>
        <dbReference type="Proteomes" id="UP000054270"/>
    </source>
</evidence>
<keyword evidence="2" id="KW-1185">Reference proteome</keyword>
<dbReference type="EMBL" id="KN817621">
    <property type="protein sequence ID" value="KJA16422.1"/>
    <property type="molecule type" value="Genomic_DNA"/>
</dbReference>
<dbReference type="Proteomes" id="UP000054270">
    <property type="component" value="Unassembled WGS sequence"/>
</dbReference>
<organism evidence="1 2">
    <name type="scientific">Hypholoma sublateritium (strain FD-334 SS-4)</name>
    <dbReference type="NCBI Taxonomy" id="945553"/>
    <lineage>
        <taxon>Eukaryota</taxon>
        <taxon>Fungi</taxon>
        <taxon>Dikarya</taxon>
        <taxon>Basidiomycota</taxon>
        <taxon>Agaricomycotina</taxon>
        <taxon>Agaricomycetes</taxon>
        <taxon>Agaricomycetidae</taxon>
        <taxon>Agaricales</taxon>
        <taxon>Agaricineae</taxon>
        <taxon>Strophariaceae</taxon>
        <taxon>Hypholoma</taxon>
    </lineage>
</organism>
<accession>A0A0D2KP79</accession>
<dbReference type="AlphaFoldDB" id="A0A0D2KP79"/>
<sequence length="155" mass="17487">MLSSLSQWSEQHIRAVFEAPTEQESLQAMKETFSPSIKAYLNGKPLGFAEIRSMILLMRNNSPNGLKIRWLQAVEAPHDACNRGGSMGGSYIISGILKTKMGTEKPVEYYRRKTVIVKIESQAISNDRFEDSRRIVDLDFVASDFPVDEESSKIE</sequence>
<gene>
    <name evidence="1" type="ORF">HYPSUDRAFT_193150</name>
</gene>
<name>A0A0D2KP79_HYPSF</name>
<dbReference type="OrthoDB" id="2845803at2759"/>
<dbReference type="OMA" id="NVDWLNA"/>
<reference evidence="2" key="1">
    <citation type="submission" date="2014-04" db="EMBL/GenBank/DDBJ databases">
        <title>Evolutionary Origins and Diversification of the Mycorrhizal Mutualists.</title>
        <authorList>
            <consortium name="DOE Joint Genome Institute"/>
            <consortium name="Mycorrhizal Genomics Consortium"/>
            <person name="Kohler A."/>
            <person name="Kuo A."/>
            <person name="Nagy L.G."/>
            <person name="Floudas D."/>
            <person name="Copeland A."/>
            <person name="Barry K.W."/>
            <person name="Cichocki N."/>
            <person name="Veneault-Fourrey C."/>
            <person name="LaButti K."/>
            <person name="Lindquist E.A."/>
            <person name="Lipzen A."/>
            <person name="Lundell T."/>
            <person name="Morin E."/>
            <person name="Murat C."/>
            <person name="Riley R."/>
            <person name="Ohm R."/>
            <person name="Sun H."/>
            <person name="Tunlid A."/>
            <person name="Henrissat B."/>
            <person name="Grigoriev I.V."/>
            <person name="Hibbett D.S."/>
            <person name="Martin F."/>
        </authorList>
    </citation>
    <scope>NUCLEOTIDE SEQUENCE [LARGE SCALE GENOMIC DNA]</scope>
    <source>
        <strain evidence="2">FD-334 SS-4</strain>
    </source>
</reference>
<proteinExistence type="predicted"/>